<name>A0ABQ9Y2F5_9EUKA</name>
<protein>
    <submittedName>
        <fullName evidence="1">Uncharacterized protein</fullName>
    </submittedName>
</protein>
<dbReference type="EMBL" id="JARBJD010000042">
    <property type="protein sequence ID" value="KAK2957889.1"/>
    <property type="molecule type" value="Genomic_DNA"/>
</dbReference>
<reference evidence="1 2" key="1">
    <citation type="journal article" date="2022" name="bioRxiv">
        <title>Genomics of Preaxostyla Flagellates Illuminates Evolutionary Transitions and the Path Towards Mitochondrial Loss.</title>
        <authorList>
            <person name="Novak L.V.F."/>
            <person name="Treitli S.C."/>
            <person name="Pyrih J."/>
            <person name="Halakuc P."/>
            <person name="Pipaliya S.V."/>
            <person name="Vacek V."/>
            <person name="Brzon O."/>
            <person name="Soukal P."/>
            <person name="Eme L."/>
            <person name="Dacks J.B."/>
            <person name="Karnkowska A."/>
            <person name="Elias M."/>
            <person name="Hampl V."/>
        </authorList>
    </citation>
    <scope>NUCLEOTIDE SEQUENCE [LARGE SCALE GENOMIC DNA]</scope>
    <source>
        <strain evidence="1">NAU3</strain>
        <tissue evidence="1">Gut</tissue>
    </source>
</reference>
<evidence type="ECO:0000313" key="1">
    <source>
        <dbReference type="EMBL" id="KAK2957889.1"/>
    </source>
</evidence>
<dbReference type="Proteomes" id="UP001281761">
    <property type="component" value="Unassembled WGS sequence"/>
</dbReference>
<evidence type="ECO:0000313" key="2">
    <source>
        <dbReference type="Proteomes" id="UP001281761"/>
    </source>
</evidence>
<sequence>MECSGFVLADWDRSGSSRIVIVGSSHKSSTRNIVLPLVGRGYGQLSKNNEEWMGDEEGWSDGLVEMEEIIGVGLSFDSTHFALGTGPLFSFTGKSLFGSEIEVIGEISTELGSSDILNVTSTVRDGNGKKLRDGSCVWERVVGSRISGSTNHDMGTGLCGAQFGFNVVCVNSSFSSCVRTSNTEIDMKHENITDSHIGRTEVRSSVVTSVQFTLCTFNNMTITDTYSRGGSAICLNQSQSTLTINQCFFHNCTSLPVLNDGGAVRANRDDGALFLEGHSLATLSNCAFVQCFTSGYGGAMEVFKVKSIDFSFLQFRGCFSGDSKSKDIYFDGVETSLPTELTVRFCDSTSGIPNVFLHNYTPKGVNRSHLVPQMHDPTVTVEVSVSFDADNATVTATASEAVKGAMGILLNGSNVPRLVHVEFGTSYSSSKTGTAVVSSGVDGILPIENYQLRSFSVSGSRLLPESEPAAFEASLEWTDDRCVEMVLKLMGQQLPADSTSDFIVTIASSSVTFVVTFINNNSGQSDPFFVTPSFSLEWEQEYRILSIEEDVPSDPQRIFCLNPMFTVPTPPHLTSARMECATSLCTSMRIVFEGEKLSPGVPFITKFSDTPLTLTTTFTSPTSGQTEPIDVSSSNPFPLSGFTIVSMEEKNANPPRWVDVDRIPTIVHEAMITGVNCTLDNTATTYIIQFFSIFVISSDLEMELQDDASNTLQLHAFLTDGVLTATEVMYPTSPNNLIAGRTYTVVSSNNATIKIRPSLNFTTPLPPKVLSASAECANVMCTTINIVLRGQALLTNRTFLLFLDGIEEPMQFSCETQTIATIGPVRIGGGLALKHSTTYTLLSIVEDTATDTHRIHCEDVTFTTPSSPPLSTVHVSSGNGEDWLDWGTRTFDHVTMWEISFSSLEIARNAVVSEAQHPATHTTVRVGEEGGLVVDGATETSLDSLSFVLPSLSAVEVYAEIKTDTLHSSELGMG</sequence>
<gene>
    <name evidence="1" type="ORF">BLNAU_7065</name>
</gene>
<accession>A0ABQ9Y2F5</accession>
<proteinExistence type="predicted"/>
<comment type="caution">
    <text evidence="1">The sequence shown here is derived from an EMBL/GenBank/DDBJ whole genome shotgun (WGS) entry which is preliminary data.</text>
</comment>
<organism evidence="1 2">
    <name type="scientific">Blattamonas nauphoetae</name>
    <dbReference type="NCBI Taxonomy" id="2049346"/>
    <lineage>
        <taxon>Eukaryota</taxon>
        <taxon>Metamonada</taxon>
        <taxon>Preaxostyla</taxon>
        <taxon>Oxymonadida</taxon>
        <taxon>Blattamonas</taxon>
    </lineage>
</organism>
<keyword evidence="2" id="KW-1185">Reference proteome</keyword>